<protein>
    <submittedName>
        <fullName evidence="9">N-acetyltryptophan 6-hydroxylase ivoC</fullName>
    </submittedName>
</protein>
<keyword evidence="3" id="KW-0349">Heme</keyword>
<dbReference type="InterPro" id="IPR050121">
    <property type="entry name" value="Cytochrome_P450_monoxygenase"/>
</dbReference>
<keyword evidence="6" id="KW-0408">Iron</keyword>
<keyword evidence="4" id="KW-0479">Metal-binding</keyword>
<dbReference type="Gene3D" id="1.10.630.10">
    <property type="entry name" value="Cytochrome P450"/>
    <property type="match status" value="1"/>
</dbReference>
<gene>
    <name evidence="9" type="ORF">PT974_02199</name>
</gene>
<dbReference type="SUPFAM" id="SSF48264">
    <property type="entry name" value="Cytochrome P450"/>
    <property type="match status" value="1"/>
</dbReference>
<comment type="cofactor">
    <cofactor evidence="1">
        <name>heme</name>
        <dbReference type="ChEBI" id="CHEBI:30413"/>
    </cofactor>
</comment>
<dbReference type="CDD" id="cd11062">
    <property type="entry name" value="CYP58-like"/>
    <property type="match status" value="1"/>
</dbReference>
<evidence type="ECO:0000256" key="5">
    <source>
        <dbReference type="ARBA" id="ARBA00023002"/>
    </source>
</evidence>
<dbReference type="PRINTS" id="PR00463">
    <property type="entry name" value="EP450I"/>
</dbReference>
<feature type="transmembrane region" description="Helical" evidence="8">
    <location>
        <begin position="9"/>
        <end position="30"/>
    </location>
</feature>
<comment type="similarity">
    <text evidence="2">Belongs to the cytochrome P450 family.</text>
</comment>
<dbReference type="EMBL" id="JAVFKD010000002">
    <property type="protein sequence ID" value="KAK5996854.1"/>
    <property type="molecule type" value="Genomic_DNA"/>
</dbReference>
<dbReference type="PANTHER" id="PTHR24305">
    <property type="entry name" value="CYTOCHROME P450"/>
    <property type="match status" value="1"/>
</dbReference>
<accession>A0ABR0SXI9</accession>
<keyword evidence="8" id="KW-0472">Membrane</keyword>
<evidence type="ECO:0000256" key="6">
    <source>
        <dbReference type="ARBA" id="ARBA00023004"/>
    </source>
</evidence>
<keyword evidence="8" id="KW-1133">Transmembrane helix</keyword>
<keyword evidence="10" id="KW-1185">Reference proteome</keyword>
<dbReference type="InterPro" id="IPR002401">
    <property type="entry name" value="Cyt_P450_E_grp-I"/>
</dbReference>
<evidence type="ECO:0000313" key="9">
    <source>
        <dbReference type="EMBL" id="KAK5996854.1"/>
    </source>
</evidence>
<sequence length="505" mass="56812">MAVISTGDALIGGVLLSTAYVLCLCIYRLFLSPIAHIPGPTLAKLTFWYEFYYDAIKRGQYVWKIDELHKKYGPIVQVSPEEVHIRDPDFYDEIYSGAGKKRNKWLRLNSGLGMQEALLCTTDHDLHRKRRGALNPFFSKQKVRSLQPDILVVIETLMNRFEGFGRTGEPLSVTDAFAALTYDVVYDYSFGFNRGHISKPDFAPGFRNVSQRGAQIGHVGKAFPWLLSLIESLPDSIALKLEPDFAALAQAHQDVENECAKVYNAHANGTDKSSQATIFHEVINNPNVPESEKLPKRLWQDGYVVVVAGTLTTADALSWSVYAMLTNPESFRKLKDELLAVMPHATSPVPTVDELEKLPYLVAVIAEALRLSNGVTLREPLIDPERPMVYTGKDNKQILFPNPHKFMPERWILGSNAPQANPKHFAPFLRGSRMCLGINLAYAEMYLTLATIFRRYGSREVQDPGDKGWLELFDFDFNRDLKLVGDGAVPLYSTKSRGVRVTVRK</sequence>
<dbReference type="InterPro" id="IPR001128">
    <property type="entry name" value="Cyt_P450"/>
</dbReference>
<keyword evidence="5" id="KW-0560">Oxidoreductase</keyword>
<keyword evidence="7" id="KW-0503">Monooxygenase</keyword>
<reference evidence="9 10" key="1">
    <citation type="submission" date="2024-01" db="EMBL/GenBank/DDBJ databases">
        <title>Complete genome of Cladobotryum mycophilum ATHUM6906.</title>
        <authorList>
            <person name="Christinaki A.C."/>
            <person name="Myridakis A.I."/>
            <person name="Kouvelis V.N."/>
        </authorList>
    </citation>
    <scope>NUCLEOTIDE SEQUENCE [LARGE SCALE GENOMIC DNA]</scope>
    <source>
        <strain evidence="9 10">ATHUM6906</strain>
    </source>
</reference>
<keyword evidence="8" id="KW-0812">Transmembrane</keyword>
<organism evidence="9 10">
    <name type="scientific">Cladobotryum mycophilum</name>
    <dbReference type="NCBI Taxonomy" id="491253"/>
    <lineage>
        <taxon>Eukaryota</taxon>
        <taxon>Fungi</taxon>
        <taxon>Dikarya</taxon>
        <taxon>Ascomycota</taxon>
        <taxon>Pezizomycotina</taxon>
        <taxon>Sordariomycetes</taxon>
        <taxon>Hypocreomycetidae</taxon>
        <taxon>Hypocreales</taxon>
        <taxon>Hypocreaceae</taxon>
        <taxon>Cladobotryum</taxon>
    </lineage>
</organism>
<comment type="caution">
    <text evidence="9">The sequence shown here is derived from an EMBL/GenBank/DDBJ whole genome shotgun (WGS) entry which is preliminary data.</text>
</comment>
<evidence type="ECO:0000313" key="10">
    <source>
        <dbReference type="Proteomes" id="UP001338125"/>
    </source>
</evidence>
<dbReference type="Proteomes" id="UP001338125">
    <property type="component" value="Unassembled WGS sequence"/>
</dbReference>
<evidence type="ECO:0000256" key="1">
    <source>
        <dbReference type="ARBA" id="ARBA00001971"/>
    </source>
</evidence>
<evidence type="ECO:0000256" key="3">
    <source>
        <dbReference type="ARBA" id="ARBA00022617"/>
    </source>
</evidence>
<evidence type="ECO:0000256" key="2">
    <source>
        <dbReference type="ARBA" id="ARBA00010617"/>
    </source>
</evidence>
<dbReference type="PANTHER" id="PTHR24305:SF157">
    <property type="entry name" value="N-ACETYLTRYPTOPHAN 6-HYDROXYLASE IVOC-RELATED"/>
    <property type="match status" value="1"/>
</dbReference>
<evidence type="ECO:0000256" key="7">
    <source>
        <dbReference type="ARBA" id="ARBA00023033"/>
    </source>
</evidence>
<evidence type="ECO:0000256" key="4">
    <source>
        <dbReference type="ARBA" id="ARBA00022723"/>
    </source>
</evidence>
<dbReference type="Pfam" id="PF00067">
    <property type="entry name" value="p450"/>
    <property type="match status" value="2"/>
</dbReference>
<dbReference type="PRINTS" id="PR00385">
    <property type="entry name" value="P450"/>
</dbReference>
<evidence type="ECO:0000256" key="8">
    <source>
        <dbReference type="SAM" id="Phobius"/>
    </source>
</evidence>
<name>A0ABR0SXI9_9HYPO</name>
<proteinExistence type="inferred from homology"/>
<dbReference type="InterPro" id="IPR036396">
    <property type="entry name" value="Cyt_P450_sf"/>
</dbReference>